<dbReference type="SUPFAM" id="SSF53795">
    <property type="entry name" value="PEP carboxykinase-like"/>
    <property type="match status" value="1"/>
</dbReference>
<gene>
    <name evidence="1" type="ORF">IPK02_08735</name>
</gene>
<protein>
    <submittedName>
        <fullName evidence="1">PqqD family peptide modification chaperone</fullName>
    </submittedName>
</protein>
<name>A0A935TA25_9PROT</name>
<accession>A0A935TA25</accession>
<dbReference type="InterPro" id="IPR041881">
    <property type="entry name" value="PqqD_sf"/>
</dbReference>
<reference evidence="1 2" key="1">
    <citation type="submission" date="2020-10" db="EMBL/GenBank/DDBJ databases">
        <title>Connecting structure to function with the recovery of over 1000 high-quality activated sludge metagenome-assembled genomes encoding full-length rRNA genes using long-read sequencing.</title>
        <authorList>
            <person name="Singleton C.M."/>
            <person name="Petriglieri F."/>
            <person name="Kristensen J.M."/>
            <person name="Kirkegaard R.H."/>
            <person name="Michaelsen T.Y."/>
            <person name="Andersen M.H."/>
            <person name="Karst S.M."/>
            <person name="Dueholm M.S."/>
            <person name="Nielsen P.H."/>
            <person name="Albertsen M."/>
        </authorList>
    </citation>
    <scope>NUCLEOTIDE SEQUENCE [LARGE SCALE GENOMIC DNA]</scope>
    <source>
        <strain evidence="1">Fred_18-Q3-R57-64_BAT3C.720</strain>
    </source>
</reference>
<comment type="caution">
    <text evidence="1">The sequence shown here is derived from an EMBL/GenBank/DDBJ whole genome shotgun (WGS) entry which is preliminary data.</text>
</comment>
<dbReference type="InterPro" id="IPR027417">
    <property type="entry name" value="P-loop_NTPase"/>
</dbReference>
<dbReference type="InterPro" id="IPR008792">
    <property type="entry name" value="PQQD"/>
</dbReference>
<evidence type="ECO:0000313" key="1">
    <source>
        <dbReference type="EMBL" id="MBK7954024.1"/>
    </source>
</evidence>
<sequence length="387" mass="41253">MTGGRPFLCPLGESAVAYYPAADRLLFLNPTGKMVWELANDGHEPAAIASVFARSFGISEERAWQDVGQLLRALGDAGSQSDRAKGDDVNLVAATGSEASPAAAAAGPGYCGIFRFGDSRIKAVSSVAAFDGGFFARFQHRVIEADGSEEVLQVSQNGCGYLLTFRDSVLAEATTTSVMTSFVCDLLLTLEHPNRRLLAFCHAGALVWNEHSLLMPGLSGAGKSTLTAFLAAHGFLYLGDDWIAVGEDDAALLPLPTCLSIKSGSWPLLDPLYPALRSSPTLNRFSRSLRYVDPQDNCTILQAAPAPSAIVFPTYAAGEPTQLKPVSPLQTMIGLLGAHARLSAPATEAKLRKLIDFVEQTPAYELSYSDLPEAMQVIKELLASQSQ</sequence>
<evidence type="ECO:0000313" key="2">
    <source>
        <dbReference type="Proteomes" id="UP000706151"/>
    </source>
</evidence>
<dbReference type="Gene3D" id="3.40.50.300">
    <property type="entry name" value="P-loop containing nucleotide triphosphate hydrolases"/>
    <property type="match status" value="1"/>
</dbReference>
<dbReference type="AlphaFoldDB" id="A0A935TA25"/>
<dbReference type="Pfam" id="PF05402">
    <property type="entry name" value="PqqD"/>
    <property type="match status" value="1"/>
</dbReference>
<proteinExistence type="predicted"/>
<dbReference type="EMBL" id="JADJOT010000008">
    <property type="protein sequence ID" value="MBK7954024.1"/>
    <property type="molecule type" value="Genomic_DNA"/>
</dbReference>
<dbReference type="Proteomes" id="UP000706151">
    <property type="component" value="Unassembled WGS sequence"/>
</dbReference>
<organism evidence="1 2">
    <name type="scientific">Candidatus Accumulibacter affinis</name>
    <dbReference type="NCBI Taxonomy" id="2954384"/>
    <lineage>
        <taxon>Bacteria</taxon>
        <taxon>Pseudomonadati</taxon>
        <taxon>Pseudomonadota</taxon>
        <taxon>Betaproteobacteria</taxon>
        <taxon>Candidatus Accumulibacter</taxon>
    </lineage>
</organism>
<dbReference type="Gene3D" id="1.10.10.1150">
    <property type="entry name" value="Coenzyme PQQ synthesis protein D (PqqD)"/>
    <property type="match status" value="1"/>
</dbReference>